<evidence type="ECO:0000256" key="4">
    <source>
        <dbReference type="ARBA" id="ARBA00023163"/>
    </source>
</evidence>
<evidence type="ECO:0000256" key="3">
    <source>
        <dbReference type="ARBA" id="ARBA00023082"/>
    </source>
</evidence>
<reference evidence="5 6" key="1">
    <citation type="submission" date="2017-10" db="EMBL/GenBank/DDBJ databases">
        <title>The draft genome sequence of Lewinella nigricans NBRC 102662.</title>
        <authorList>
            <person name="Wang K."/>
        </authorList>
    </citation>
    <scope>NUCLEOTIDE SEQUENCE [LARGE SCALE GENOMIC DNA]</scope>
    <source>
        <strain evidence="5 6">NBRC 102662</strain>
    </source>
</reference>
<dbReference type="EMBL" id="PDUD01000043">
    <property type="protein sequence ID" value="PHN02234.1"/>
    <property type="molecule type" value="Genomic_DNA"/>
</dbReference>
<keyword evidence="6" id="KW-1185">Reference proteome</keyword>
<sequence length="190" mass="22318">MIAAKGDQRDRAFKYFFNRPNLRNSVIQKIIARGGNRVDAEDALQEGFRFFHRNLIRDKYRGQGTLYNYFSGICIRCWLDTKKKSFYKNTTLSGDTIEHDKDIADAPDVKLFDKERKEKLREMLAFLGQQCLDVILLKYKGYSDEEIKNELGLPDKPPVRKIRFSCMQRLHKEIQKEPHLLEVLKSLKNG</sequence>
<dbReference type="PANTHER" id="PTHR43133">
    <property type="entry name" value="RNA POLYMERASE ECF-TYPE SIGMA FACTO"/>
    <property type="match status" value="1"/>
</dbReference>
<evidence type="ECO:0000256" key="1">
    <source>
        <dbReference type="ARBA" id="ARBA00010641"/>
    </source>
</evidence>
<dbReference type="GO" id="GO:0006352">
    <property type="term" value="P:DNA-templated transcription initiation"/>
    <property type="evidence" value="ECO:0007669"/>
    <property type="project" value="InterPro"/>
</dbReference>
<keyword evidence="3" id="KW-0731">Sigma factor</keyword>
<comment type="caution">
    <text evidence="5">The sequence shown here is derived from an EMBL/GenBank/DDBJ whole genome shotgun (WGS) entry which is preliminary data.</text>
</comment>
<evidence type="ECO:0000256" key="2">
    <source>
        <dbReference type="ARBA" id="ARBA00023015"/>
    </source>
</evidence>
<evidence type="ECO:0008006" key="7">
    <source>
        <dbReference type="Google" id="ProtNLM"/>
    </source>
</evidence>
<dbReference type="SUPFAM" id="SSF88659">
    <property type="entry name" value="Sigma3 and sigma4 domains of RNA polymerase sigma factors"/>
    <property type="match status" value="1"/>
</dbReference>
<dbReference type="OrthoDB" id="1163416at2"/>
<protein>
    <recommendedName>
        <fullName evidence="7">Sigma-70 family RNA polymerase sigma factor</fullName>
    </recommendedName>
</protein>
<dbReference type="PANTHER" id="PTHR43133:SF51">
    <property type="entry name" value="RNA POLYMERASE SIGMA FACTOR"/>
    <property type="match status" value="1"/>
</dbReference>
<keyword evidence="4" id="KW-0804">Transcription</keyword>
<evidence type="ECO:0000313" key="6">
    <source>
        <dbReference type="Proteomes" id="UP000223913"/>
    </source>
</evidence>
<dbReference type="InterPro" id="IPR039425">
    <property type="entry name" value="RNA_pol_sigma-70-like"/>
</dbReference>
<dbReference type="Gene3D" id="1.10.10.10">
    <property type="entry name" value="Winged helix-like DNA-binding domain superfamily/Winged helix DNA-binding domain"/>
    <property type="match status" value="1"/>
</dbReference>
<gene>
    <name evidence="5" type="ORF">CRP01_33410</name>
</gene>
<dbReference type="Gene3D" id="1.10.1740.10">
    <property type="match status" value="1"/>
</dbReference>
<dbReference type="InterPro" id="IPR013324">
    <property type="entry name" value="RNA_pol_sigma_r3/r4-like"/>
</dbReference>
<dbReference type="InterPro" id="IPR013325">
    <property type="entry name" value="RNA_pol_sigma_r2"/>
</dbReference>
<accession>A0A2D0N145</accession>
<proteinExistence type="inferred from homology"/>
<dbReference type="AlphaFoldDB" id="A0A2D0N145"/>
<keyword evidence="2" id="KW-0805">Transcription regulation</keyword>
<dbReference type="InterPro" id="IPR036388">
    <property type="entry name" value="WH-like_DNA-bd_sf"/>
</dbReference>
<dbReference type="Proteomes" id="UP000223913">
    <property type="component" value="Unassembled WGS sequence"/>
</dbReference>
<dbReference type="GO" id="GO:0016987">
    <property type="term" value="F:sigma factor activity"/>
    <property type="evidence" value="ECO:0007669"/>
    <property type="project" value="UniProtKB-KW"/>
</dbReference>
<name>A0A2D0N145_FLAN2</name>
<evidence type="ECO:0000313" key="5">
    <source>
        <dbReference type="EMBL" id="PHN02234.1"/>
    </source>
</evidence>
<comment type="similarity">
    <text evidence="1">Belongs to the sigma-70 factor family. ECF subfamily.</text>
</comment>
<organism evidence="5 6">
    <name type="scientific">Flavilitoribacter nigricans (strain ATCC 23147 / DSM 23189 / NBRC 102662 / NCIMB 1420 / SS-2)</name>
    <name type="common">Lewinella nigricans</name>
    <dbReference type="NCBI Taxonomy" id="1122177"/>
    <lineage>
        <taxon>Bacteria</taxon>
        <taxon>Pseudomonadati</taxon>
        <taxon>Bacteroidota</taxon>
        <taxon>Saprospiria</taxon>
        <taxon>Saprospirales</taxon>
        <taxon>Lewinellaceae</taxon>
        <taxon>Flavilitoribacter</taxon>
    </lineage>
</organism>
<dbReference type="SUPFAM" id="SSF88946">
    <property type="entry name" value="Sigma2 domain of RNA polymerase sigma factors"/>
    <property type="match status" value="1"/>
</dbReference>